<gene>
    <name evidence="3" type="ORF">D1970_00860</name>
</gene>
<proteinExistence type="inferred from homology"/>
<dbReference type="PANTHER" id="PTHR33279:SF6">
    <property type="entry name" value="SULFUR CARRIER PROTEIN YEDF-RELATED"/>
    <property type="match status" value="1"/>
</dbReference>
<keyword evidence="4" id="KW-1185">Reference proteome</keyword>
<dbReference type="CDD" id="cd00291">
    <property type="entry name" value="SirA_YedF_YeeD"/>
    <property type="match status" value="1"/>
</dbReference>
<dbReference type="InterPro" id="IPR036868">
    <property type="entry name" value="TusA-like_sf"/>
</dbReference>
<comment type="similarity">
    <text evidence="1">Belongs to the sulfur carrier protein TusA family.</text>
</comment>
<protein>
    <submittedName>
        <fullName evidence="3">Sulfurtransferase TusA family protein</fullName>
    </submittedName>
</protein>
<dbReference type="PROSITE" id="PS01148">
    <property type="entry name" value="UPF0033"/>
    <property type="match status" value="1"/>
</dbReference>
<dbReference type="AlphaFoldDB" id="A0A398BEQ8"/>
<feature type="domain" description="UPF0033" evidence="2">
    <location>
        <begin position="7"/>
        <end position="31"/>
    </location>
</feature>
<dbReference type="Pfam" id="PF01206">
    <property type="entry name" value="TusA"/>
    <property type="match status" value="1"/>
</dbReference>
<organism evidence="3 4">
    <name type="scientific">Mesobacillus zeae</name>
    <dbReference type="NCBI Taxonomy" id="1917180"/>
    <lineage>
        <taxon>Bacteria</taxon>
        <taxon>Bacillati</taxon>
        <taxon>Bacillota</taxon>
        <taxon>Bacilli</taxon>
        <taxon>Bacillales</taxon>
        <taxon>Bacillaceae</taxon>
        <taxon>Mesobacillus</taxon>
    </lineage>
</organism>
<dbReference type="InterPro" id="IPR001455">
    <property type="entry name" value="TusA-like"/>
</dbReference>
<dbReference type="OrthoDB" id="9796234at2"/>
<evidence type="ECO:0000313" key="4">
    <source>
        <dbReference type="Proteomes" id="UP000265816"/>
    </source>
</evidence>
<evidence type="ECO:0000313" key="3">
    <source>
        <dbReference type="EMBL" id="RID88829.1"/>
    </source>
</evidence>
<dbReference type="EMBL" id="QWVT01000002">
    <property type="protein sequence ID" value="RID88829.1"/>
    <property type="molecule type" value="Genomic_DNA"/>
</dbReference>
<evidence type="ECO:0000256" key="1">
    <source>
        <dbReference type="ARBA" id="ARBA00008984"/>
    </source>
</evidence>
<evidence type="ECO:0000259" key="2">
    <source>
        <dbReference type="PROSITE" id="PS01148"/>
    </source>
</evidence>
<keyword evidence="3" id="KW-0808">Transferase</keyword>
<dbReference type="Proteomes" id="UP000265816">
    <property type="component" value="Unassembled WGS sequence"/>
</dbReference>
<dbReference type="PANTHER" id="PTHR33279">
    <property type="entry name" value="SULFUR CARRIER PROTEIN YEDF-RELATED"/>
    <property type="match status" value="1"/>
</dbReference>
<dbReference type="SUPFAM" id="SSF64307">
    <property type="entry name" value="SirA-like"/>
    <property type="match status" value="1"/>
</dbReference>
<reference evidence="3 4" key="1">
    <citation type="submission" date="2018-08" db="EMBL/GenBank/DDBJ databases">
        <title>Bacillus jemisoniae sp. nov., Bacillus chryseoplanitiae sp. nov., Bacillus resnikiae sp. nov., and Bacillus frankliniae sp. nov., isolated from Viking spacecraft and associated surfaces.</title>
        <authorList>
            <person name="Seuylemezian A."/>
            <person name="Vaishampayan P."/>
        </authorList>
    </citation>
    <scope>NUCLEOTIDE SEQUENCE [LARGE SCALE GENOMIC DNA]</scope>
    <source>
        <strain evidence="3 4">JJ-247</strain>
    </source>
</reference>
<sequence>MEAAKFLDAKGFACPMPVVRTKKAMDGMAQGEVLEIHTTDKGSIKDMAAWAASTGNELVKQTEEDGVYKFWIEKA</sequence>
<accession>A0A398BEQ8</accession>
<dbReference type="RefSeq" id="WP_119110992.1">
    <property type="nucleotide sequence ID" value="NZ_CBCSEO010000004.1"/>
</dbReference>
<comment type="caution">
    <text evidence="3">The sequence shown here is derived from an EMBL/GenBank/DDBJ whole genome shotgun (WGS) entry which is preliminary data.</text>
</comment>
<name>A0A398BEQ8_9BACI</name>
<dbReference type="GO" id="GO:0016740">
    <property type="term" value="F:transferase activity"/>
    <property type="evidence" value="ECO:0007669"/>
    <property type="project" value="UniProtKB-KW"/>
</dbReference>
<dbReference type="Gene3D" id="3.30.110.40">
    <property type="entry name" value="TusA-like domain"/>
    <property type="match status" value="1"/>
</dbReference>